<dbReference type="EMBL" id="JBDODL010000847">
    <property type="protein sequence ID" value="MES1920756.1"/>
    <property type="molecule type" value="Genomic_DNA"/>
</dbReference>
<evidence type="ECO:0000313" key="2">
    <source>
        <dbReference type="Proteomes" id="UP001439008"/>
    </source>
</evidence>
<gene>
    <name evidence="1" type="ORF">MHBO_002395</name>
</gene>
<proteinExistence type="predicted"/>
<evidence type="ECO:0000313" key="1">
    <source>
        <dbReference type="EMBL" id="MES1920756.1"/>
    </source>
</evidence>
<sequence>MRKSKNNRKLKLHRNLFHFVKTKDCKVHMKKETWKNIHLGCTLDSDERVPGFCDITAAKDYVLYDLASSKVIGKNTTFFCGLEMSGKEVYQTIFGL</sequence>
<reference evidence="1 2" key="1">
    <citation type="journal article" date="2024" name="BMC Biol.">
        <title>Comparative genomics of Ascetosporea gives new insight into the evolutionary basis for animal parasitism in Rhizaria.</title>
        <authorList>
            <person name="Hiltunen Thoren M."/>
            <person name="Onut-Brannstrom I."/>
            <person name="Alfjorden A."/>
            <person name="Peckova H."/>
            <person name="Swords F."/>
            <person name="Hooper C."/>
            <person name="Holzer A.S."/>
            <person name="Bass D."/>
            <person name="Burki F."/>
        </authorList>
    </citation>
    <scope>NUCLEOTIDE SEQUENCE [LARGE SCALE GENOMIC DNA]</scope>
    <source>
        <strain evidence="1">20-A016</strain>
    </source>
</reference>
<keyword evidence="2" id="KW-1185">Reference proteome</keyword>
<name>A0ABV2AM48_9EUKA</name>
<protein>
    <submittedName>
        <fullName evidence="1">Uncharacterized protein</fullName>
    </submittedName>
</protein>
<organism evidence="1 2">
    <name type="scientific">Bonamia ostreae</name>
    <dbReference type="NCBI Taxonomy" id="126728"/>
    <lineage>
        <taxon>Eukaryota</taxon>
        <taxon>Sar</taxon>
        <taxon>Rhizaria</taxon>
        <taxon>Endomyxa</taxon>
        <taxon>Ascetosporea</taxon>
        <taxon>Haplosporida</taxon>
        <taxon>Bonamia</taxon>
    </lineage>
</organism>
<accession>A0ABV2AM48</accession>
<dbReference type="Proteomes" id="UP001439008">
    <property type="component" value="Unassembled WGS sequence"/>
</dbReference>
<comment type="caution">
    <text evidence="1">The sequence shown here is derived from an EMBL/GenBank/DDBJ whole genome shotgun (WGS) entry which is preliminary data.</text>
</comment>